<dbReference type="Pfam" id="PF03364">
    <property type="entry name" value="Polyketide_cyc"/>
    <property type="match status" value="1"/>
</dbReference>
<dbReference type="OrthoDB" id="9797595at2"/>
<sequence>MVQTSTNHAQHTPMIEEEERALERTASPDTEPGLQELGWPAIGVGTAMATWAIARQHGLKQILFAAAGAGLIYTGLKPGFDKGFKRLLANTAATEPVEIDITTTIARPASELYHMWRDPEQIPRFFRHIKRVEHLGERLTRWVAKVPGDMELCWNAEITEDKQDELIAWRSIEGSELVSSGVVSFFNLDDGQTRVHLRLRYQPPGGEFGAAIERFFKAIPEQILREELRAFKQLAEAGEVATVRGQPYGGTQNREQGLSMLTNR</sequence>
<gene>
    <name evidence="3" type="ORF">FRC98_07320</name>
</gene>
<evidence type="ECO:0000256" key="1">
    <source>
        <dbReference type="SAM" id="MobiDB-lite"/>
    </source>
</evidence>
<dbReference type="EMBL" id="VOSM01000003">
    <property type="protein sequence ID" value="TXD37495.1"/>
    <property type="molecule type" value="Genomic_DNA"/>
</dbReference>
<feature type="compositionally biased region" description="Polar residues" evidence="1">
    <location>
        <begin position="249"/>
        <end position="264"/>
    </location>
</feature>
<evidence type="ECO:0000313" key="4">
    <source>
        <dbReference type="Proteomes" id="UP000321412"/>
    </source>
</evidence>
<proteinExistence type="predicted"/>
<reference evidence="3 4" key="1">
    <citation type="submission" date="2019-08" db="EMBL/GenBank/DDBJ databases">
        <title>Bradymonadales sp. TMQ4.</title>
        <authorList>
            <person name="Liang Q."/>
        </authorList>
    </citation>
    <scope>NUCLEOTIDE SEQUENCE [LARGE SCALE GENOMIC DNA]</scope>
    <source>
        <strain evidence="3 4">TMQ4</strain>
    </source>
</reference>
<comment type="caution">
    <text evidence="3">The sequence shown here is derived from an EMBL/GenBank/DDBJ whole genome shotgun (WGS) entry which is preliminary data.</text>
</comment>
<dbReference type="PANTHER" id="PTHR33824:SF7">
    <property type="entry name" value="POLYKETIDE CYCLASE_DEHYDRASE AND LIPID TRANSPORT SUPERFAMILY PROTEIN"/>
    <property type="match status" value="1"/>
</dbReference>
<name>A0A5C6XDU6_9DELT</name>
<feature type="region of interest" description="Disordered" evidence="1">
    <location>
        <begin position="1"/>
        <end position="37"/>
    </location>
</feature>
<keyword evidence="4" id="KW-1185">Reference proteome</keyword>
<feature type="compositionally biased region" description="Polar residues" evidence="1">
    <location>
        <begin position="1"/>
        <end position="10"/>
    </location>
</feature>
<dbReference type="PANTHER" id="PTHR33824">
    <property type="entry name" value="POLYKETIDE CYCLASE/DEHYDRASE AND LIPID TRANSPORT SUPERFAMILY PROTEIN"/>
    <property type="match status" value="1"/>
</dbReference>
<dbReference type="SUPFAM" id="SSF55961">
    <property type="entry name" value="Bet v1-like"/>
    <property type="match status" value="1"/>
</dbReference>
<dbReference type="Gene3D" id="3.30.530.20">
    <property type="match status" value="1"/>
</dbReference>
<dbReference type="InterPro" id="IPR023393">
    <property type="entry name" value="START-like_dom_sf"/>
</dbReference>
<dbReference type="AlphaFoldDB" id="A0A5C6XDU6"/>
<dbReference type="CDD" id="cd07817">
    <property type="entry name" value="SRPBCC_8"/>
    <property type="match status" value="1"/>
</dbReference>
<dbReference type="Proteomes" id="UP000321412">
    <property type="component" value="Unassembled WGS sequence"/>
</dbReference>
<dbReference type="InterPro" id="IPR005031">
    <property type="entry name" value="COQ10_START"/>
</dbReference>
<evidence type="ECO:0000313" key="3">
    <source>
        <dbReference type="EMBL" id="TXD37495.1"/>
    </source>
</evidence>
<accession>A0A5C6XDU6</accession>
<dbReference type="RefSeq" id="WP_146980652.1">
    <property type="nucleotide sequence ID" value="NZ_VOSM01000003.1"/>
</dbReference>
<evidence type="ECO:0000259" key="2">
    <source>
        <dbReference type="Pfam" id="PF03364"/>
    </source>
</evidence>
<feature type="region of interest" description="Disordered" evidence="1">
    <location>
        <begin position="245"/>
        <end position="264"/>
    </location>
</feature>
<organism evidence="3 4">
    <name type="scientific">Lujinxingia vulgaris</name>
    <dbReference type="NCBI Taxonomy" id="2600176"/>
    <lineage>
        <taxon>Bacteria</taxon>
        <taxon>Deltaproteobacteria</taxon>
        <taxon>Bradymonadales</taxon>
        <taxon>Lujinxingiaceae</taxon>
        <taxon>Lujinxingia</taxon>
    </lineage>
</organism>
<protein>
    <recommendedName>
        <fullName evidence="2">Coenzyme Q-binding protein COQ10 START domain-containing protein</fullName>
    </recommendedName>
</protein>
<feature type="domain" description="Coenzyme Q-binding protein COQ10 START" evidence="2">
    <location>
        <begin position="105"/>
        <end position="223"/>
    </location>
</feature>
<dbReference type="InterPro" id="IPR047137">
    <property type="entry name" value="ORF3"/>
</dbReference>